<dbReference type="Proteomes" id="UP000320393">
    <property type="component" value="Unassembled WGS sequence"/>
</dbReference>
<keyword evidence="6" id="KW-0464">Manganese</keyword>
<dbReference type="EMBL" id="VBAM01000321">
    <property type="protein sequence ID" value="TMJ09983.1"/>
    <property type="molecule type" value="Genomic_DNA"/>
</dbReference>
<dbReference type="PANTHER" id="PTHR12992">
    <property type="entry name" value="NUDIX HYDROLASE"/>
    <property type="match status" value="1"/>
</dbReference>
<dbReference type="PROSITE" id="PS51462">
    <property type="entry name" value="NUDIX"/>
    <property type="match status" value="1"/>
</dbReference>
<dbReference type="AlphaFoldDB" id="A0A537LPQ5"/>
<dbReference type="GO" id="GO:0046872">
    <property type="term" value="F:metal ion binding"/>
    <property type="evidence" value="ECO:0007669"/>
    <property type="project" value="UniProtKB-KW"/>
</dbReference>
<dbReference type="GO" id="GO:0010945">
    <property type="term" value="F:coenzyme A diphosphatase activity"/>
    <property type="evidence" value="ECO:0007669"/>
    <property type="project" value="InterPro"/>
</dbReference>
<dbReference type="PROSITE" id="PS00893">
    <property type="entry name" value="NUDIX_BOX"/>
    <property type="match status" value="1"/>
</dbReference>
<protein>
    <submittedName>
        <fullName evidence="9">CoA pyrophosphatase</fullName>
    </submittedName>
</protein>
<keyword evidence="3" id="KW-0479">Metal-binding</keyword>
<dbReference type="InterPro" id="IPR020476">
    <property type="entry name" value="Nudix_hydrolase"/>
</dbReference>
<evidence type="ECO:0000256" key="1">
    <source>
        <dbReference type="ARBA" id="ARBA00001936"/>
    </source>
</evidence>
<dbReference type="PRINTS" id="PR00502">
    <property type="entry name" value="NUDIXFAMILY"/>
</dbReference>
<dbReference type="InterPro" id="IPR015797">
    <property type="entry name" value="NUDIX_hydrolase-like_dom_sf"/>
</dbReference>
<evidence type="ECO:0000256" key="7">
    <source>
        <dbReference type="RuleBase" id="RU003476"/>
    </source>
</evidence>
<dbReference type="CDD" id="cd03426">
    <property type="entry name" value="NUDIX_CoAse_Nudt7"/>
    <property type="match status" value="1"/>
</dbReference>
<comment type="caution">
    <text evidence="9">The sequence shown here is derived from an EMBL/GenBank/DDBJ whole genome shotgun (WGS) entry which is preliminary data.</text>
</comment>
<evidence type="ECO:0000259" key="8">
    <source>
        <dbReference type="PROSITE" id="PS51462"/>
    </source>
</evidence>
<dbReference type="InterPro" id="IPR020084">
    <property type="entry name" value="NUDIX_hydrolase_CS"/>
</dbReference>
<dbReference type="InterPro" id="IPR000086">
    <property type="entry name" value="NUDIX_hydrolase_dom"/>
</dbReference>
<sequence length="217" mass="23687">MVVIDAQTLLTQPQALLAHVQAALARRGGPPPRELPAGVRRAAVLLVLVHARGEAALLLTKRSHLVEHHKGQISLPGGVVEPGESPLDAALRETSEEIGVRAQDVTILGPLDEEETVVSGFMLTPFVGSIPYPYPLRASPAEVHRVLEVPLRTLLDPRNLRTELWDHEGASRIIYFYTVGADVVWGATARVITQFLRRVFPAVIPPDGDLPAARRRE</sequence>
<organism evidence="9 10">
    <name type="scientific">Candidatus Segetimicrobium genomatis</name>
    <dbReference type="NCBI Taxonomy" id="2569760"/>
    <lineage>
        <taxon>Bacteria</taxon>
        <taxon>Bacillati</taxon>
        <taxon>Candidatus Sysuimicrobiota</taxon>
        <taxon>Candidatus Sysuimicrobiia</taxon>
        <taxon>Candidatus Sysuimicrobiales</taxon>
        <taxon>Candidatus Segetimicrobiaceae</taxon>
        <taxon>Candidatus Segetimicrobium</taxon>
    </lineage>
</organism>
<evidence type="ECO:0000256" key="5">
    <source>
        <dbReference type="ARBA" id="ARBA00022842"/>
    </source>
</evidence>
<evidence type="ECO:0000256" key="4">
    <source>
        <dbReference type="ARBA" id="ARBA00022801"/>
    </source>
</evidence>
<proteinExistence type="inferred from homology"/>
<gene>
    <name evidence="9" type="ORF">E6H02_08460</name>
</gene>
<keyword evidence="5" id="KW-0460">Magnesium</keyword>
<dbReference type="PANTHER" id="PTHR12992:SF11">
    <property type="entry name" value="MITOCHONDRIAL COENZYME A DIPHOSPHATASE NUDT8"/>
    <property type="match status" value="1"/>
</dbReference>
<comment type="cofactor">
    <cofactor evidence="1">
        <name>Mn(2+)</name>
        <dbReference type="ChEBI" id="CHEBI:29035"/>
    </cofactor>
</comment>
<dbReference type="Pfam" id="PF00293">
    <property type="entry name" value="NUDIX"/>
    <property type="match status" value="1"/>
</dbReference>
<evidence type="ECO:0000313" key="9">
    <source>
        <dbReference type="EMBL" id="TMJ09983.1"/>
    </source>
</evidence>
<feature type="domain" description="Nudix hydrolase" evidence="8">
    <location>
        <begin position="39"/>
        <end position="177"/>
    </location>
</feature>
<evidence type="ECO:0000256" key="3">
    <source>
        <dbReference type="ARBA" id="ARBA00022723"/>
    </source>
</evidence>
<comment type="similarity">
    <text evidence="7">Belongs to the Nudix hydrolase family.</text>
</comment>
<accession>A0A537LPQ5</accession>
<evidence type="ECO:0000256" key="2">
    <source>
        <dbReference type="ARBA" id="ARBA00001946"/>
    </source>
</evidence>
<evidence type="ECO:0000256" key="6">
    <source>
        <dbReference type="ARBA" id="ARBA00023211"/>
    </source>
</evidence>
<reference evidence="9 10" key="1">
    <citation type="journal article" date="2019" name="Nat. Microbiol.">
        <title>Mediterranean grassland soil C-N compound turnover is dependent on rainfall and depth, and is mediated by genomically divergent microorganisms.</title>
        <authorList>
            <person name="Diamond S."/>
            <person name="Andeer P.F."/>
            <person name="Li Z."/>
            <person name="Crits-Christoph A."/>
            <person name="Burstein D."/>
            <person name="Anantharaman K."/>
            <person name="Lane K.R."/>
            <person name="Thomas B.C."/>
            <person name="Pan C."/>
            <person name="Northen T.R."/>
            <person name="Banfield J.F."/>
        </authorList>
    </citation>
    <scope>NUCLEOTIDE SEQUENCE [LARGE SCALE GENOMIC DNA]</scope>
    <source>
        <strain evidence="9">NP_5</strain>
    </source>
</reference>
<dbReference type="InterPro" id="IPR045121">
    <property type="entry name" value="CoAse"/>
</dbReference>
<dbReference type="SUPFAM" id="SSF55811">
    <property type="entry name" value="Nudix"/>
    <property type="match status" value="1"/>
</dbReference>
<comment type="cofactor">
    <cofactor evidence="2">
        <name>Mg(2+)</name>
        <dbReference type="ChEBI" id="CHEBI:18420"/>
    </cofactor>
</comment>
<keyword evidence="4 7" id="KW-0378">Hydrolase</keyword>
<evidence type="ECO:0000313" key="10">
    <source>
        <dbReference type="Proteomes" id="UP000320393"/>
    </source>
</evidence>
<dbReference type="Gene3D" id="3.90.79.10">
    <property type="entry name" value="Nucleoside Triphosphate Pyrophosphohydrolase"/>
    <property type="match status" value="1"/>
</dbReference>
<name>A0A537LPQ5_9BACT</name>